<dbReference type="PANTHER" id="PTHR46322:SF1">
    <property type="entry name" value="PUROMYCIN-SENSITIVE AMINOPEPTIDASE"/>
    <property type="match status" value="1"/>
</dbReference>
<accession>A0A9R1V6R8</accession>
<organism evidence="2 3">
    <name type="scientific">Lactuca sativa</name>
    <name type="common">Garden lettuce</name>
    <dbReference type="NCBI Taxonomy" id="4236"/>
    <lineage>
        <taxon>Eukaryota</taxon>
        <taxon>Viridiplantae</taxon>
        <taxon>Streptophyta</taxon>
        <taxon>Embryophyta</taxon>
        <taxon>Tracheophyta</taxon>
        <taxon>Spermatophyta</taxon>
        <taxon>Magnoliopsida</taxon>
        <taxon>eudicotyledons</taxon>
        <taxon>Gunneridae</taxon>
        <taxon>Pentapetalae</taxon>
        <taxon>asterids</taxon>
        <taxon>campanulids</taxon>
        <taxon>Asterales</taxon>
        <taxon>Asteraceae</taxon>
        <taxon>Cichorioideae</taxon>
        <taxon>Cichorieae</taxon>
        <taxon>Lactucinae</taxon>
        <taxon>Lactuca</taxon>
    </lineage>
</organism>
<dbReference type="AlphaFoldDB" id="A0A9R1V6R8"/>
<dbReference type="Pfam" id="PF17900">
    <property type="entry name" value="Peptidase_M1_N"/>
    <property type="match status" value="1"/>
</dbReference>
<protein>
    <recommendedName>
        <fullName evidence="1">Aminopeptidase N-like N-terminal domain-containing protein</fullName>
    </recommendedName>
</protein>
<comment type="caution">
    <text evidence="2">The sequence shown here is derived from an EMBL/GenBank/DDBJ whole genome shotgun (WGS) entry which is preliminary data.</text>
</comment>
<dbReference type="InterPro" id="IPR045357">
    <property type="entry name" value="Aminopeptidase_N-like_N"/>
</dbReference>
<dbReference type="SUPFAM" id="SSF63737">
    <property type="entry name" value="Leukotriene A4 hydrolase N-terminal domain"/>
    <property type="match status" value="1"/>
</dbReference>
<sequence>MEGPKEIFLKDYKLPDFYFDTVDLSFSLGEEKTIVCAKISVVPRVDGVPAPLVLDGIDLKLISVKINGNELEERDYHLDVRHLILKAPPSGSFILQTVTEVLQKNSSFEGLYKSSGNFCTQCEAEGFRKITYFQDRPDILAKYTCRIEADKSFYPVLLSNGNLIEQGDLEVKILSI</sequence>
<dbReference type="EMBL" id="NBSK02000006">
    <property type="protein sequence ID" value="KAJ0199241.1"/>
    <property type="molecule type" value="Genomic_DNA"/>
</dbReference>
<dbReference type="InterPro" id="IPR012779">
    <property type="entry name" value="Peptidase_M1_pepN"/>
</dbReference>
<feature type="domain" description="Aminopeptidase N-like N-terminal" evidence="1">
    <location>
        <begin position="36"/>
        <end position="170"/>
    </location>
</feature>
<keyword evidence="3" id="KW-1185">Reference proteome</keyword>
<proteinExistence type="predicted"/>
<evidence type="ECO:0000259" key="1">
    <source>
        <dbReference type="Pfam" id="PF17900"/>
    </source>
</evidence>
<dbReference type="GO" id="GO:0008270">
    <property type="term" value="F:zinc ion binding"/>
    <property type="evidence" value="ECO:0007669"/>
    <property type="project" value="InterPro"/>
</dbReference>
<evidence type="ECO:0000313" key="3">
    <source>
        <dbReference type="Proteomes" id="UP000235145"/>
    </source>
</evidence>
<name>A0A9R1V6R8_LACSA</name>
<gene>
    <name evidence="2" type="ORF">LSAT_V11C600331210</name>
</gene>
<dbReference type="Gene3D" id="2.60.40.1730">
    <property type="entry name" value="tricorn interacting facor f3 domain"/>
    <property type="match status" value="1"/>
</dbReference>
<dbReference type="PANTHER" id="PTHR46322">
    <property type="entry name" value="PUROMYCIN-SENSITIVE AMINOPEPTIDASE"/>
    <property type="match status" value="1"/>
</dbReference>
<reference evidence="2 3" key="1">
    <citation type="journal article" date="2017" name="Nat. Commun.">
        <title>Genome assembly with in vitro proximity ligation data and whole-genome triplication in lettuce.</title>
        <authorList>
            <person name="Reyes-Chin-Wo S."/>
            <person name="Wang Z."/>
            <person name="Yang X."/>
            <person name="Kozik A."/>
            <person name="Arikit S."/>
            <person name="Song C."/>
            <person name="Xia L."/>
            <person name="Froenicke L."/>
            <person name="Lavelle D.O."/>
            <person name="Truco M.J."/>
            <person name="Xia R."/>
            <person name="Zhu S."/>
            <person name="Xu C."/>
            <person name="Xu H."/>
            <person name="Xu X."/>
            <person name="Cox K."/>
            <person name="Korf I."/>
            <person name="Meyers B.C."/>
            <person name="Michelmore R.W."/>
        </authorList>
    </citation>
    <scope>NUCLEOTIDE SEQUENCE [LARGE SCALE GENOMIC DNA]</scope>
    <source>
        <strain evidence="3">cv. Salinas</strain>
        <tissue evidence="2">Seedlings</tissue>
    </source>
</reference>
<dbReference type="Proteomes" id="UP000235145">
    <property type="component" value="Unassembled WGS sequence"/>
</dbReference>
<dbReference type="InterPro" id="IPR042097">
    <property type="entry name" value="Aminopeptidase_N-like_N_sf"/>
</dbReference>
<evidence type="ECO:0000313" key="2">
    <source>
        <dbReference type="EMBL" id="KAJ0199241.1"/>
    </source>
</evidence>